<organism evidence="4 5">
    <name type="scientific">Nocardia bovistercoris</name>
    <dbReference type="NCBI Taxonomy" id="2785916"/>
    <lineage>
        <taxon>Bacteria</taxon>
        <taxon>Bacillati</taxon>
        <taxon>Actinomycetota</taxon>
        <taxon>Actinomycetes</taxon>
        <taxon>Mycobacteriales</taxon>
        <taxon>Nocardiaceae</taxon>
        <taxon>Nocardia</taxon>
    </lineage>
</organism>
<dbReference type="Pfam" id="PF13845">
    <property type="entry name" value="Septum_form"/>
    <property type="match status" value="1"/>
</dbReference>
<feature type="compositionally biased region" description="Basic and acidic residues" evidence="1">
    <location>
        <begin position="25"/>
        <end position="34"/>
    </location>
</feature>
<feature type="region of interest" description="Disordered" evidence="1">
    <location>
        <begin position="1"/>
        <end position="34"/>
    </location>
</feature>
<feature type="transmembrane region" description="Helical" evidence="2">
    <location>
        <begin position="53"/>
        <end position="75"/>
    </location>
</feature>
<keyword evidence="5" id="KW-1185">Reference proteome</keyword>
<evidence type="ECO:0000256" key="1">
    <source>
        <dbReference type="SAM" id="MobiDB-lite"/>
    </source>
</evidence>
<keyword evidence="2" id="KW-1133">Transmembrane helix</keyword>
<dbReference type="RefSeq" id="WP_196151288.1">
    <property type="nucleotide sequence ID" value="NZ_JADMLG010000009.1"/>
</dbReference>
<sequence>MSSDDVPQDPQAPSAGAPSRAAGSEPERGESLPRSLIIDRKSAVHLSASKLRWVLLTVAVGAVIASLVGLFVTGFDNEKGLEAHSPNEPPQTVLDKEFGTAARGDCLSWTKPDRSDLVKVACGNKHLFEVAADIDMGKYPGVEFGPGSRFPDSLRLTELKEEHCVPSVQQYLGGRFDPRGRYVVGLMYPSPDGWKHGDRTLRCGVQYSGSSGTPLTASGSVVEHDQSKVFEPGTCLGINQNLPTDPVDCAQPHAVEIISTVDLSAKFPGGPPSKDEQDRFVEDECTRAATDYLGSPDAVRNKTLTLFFDYLDARSWLAGSRKLDCMIGKGADREGFAPITGSARGEILINGQAPVPPPNSGRSTPAPLPGAAPLPPQPQPR</sequence>
<name>A0A931IC79_9NOCA</name>
<feature type="compositionally biased region" description="Low complexity" evidence="1">
    <location>
        <begin position="12"/>
        <end position="24"/>
    </location>
</feature>
<gene>
    <name evidence="4" type="ORF">IT779_22035</name>
</gene>
<evidence type="ECO:0000256" key="2">
    <source>
        <dbReference type="SAM" id="Phobius"/>
    </source>
</evidence>
<dbReference type="EMBL" id="JADMLG010000009">
    <property type="protein sequence ID" value="MBH0778962.1"/>
    <property type="molecule type" value="Genomic_DNA"/>
</dbReference>
<evidence type="ECO:0000313" key="4">
    <source>
        <dbReference type="EMBL" id="MBH0778962.1"/>
    </source>
</evidence>
<accession>A0A931IC79</accession>
<keyword evidence="2" id="KW-0812">Transmembrane</keyword>
<dbReference type="InterPro" id="IPR026004">
    <property type="entry name" value="Septum_form"/>
</dbReference>
<keyword evidence="2" id="KW-0472">Membrane</keyword>
<dbReference type="Proteomes" id="UP000655751">
    <property type="component" value="Unassembled WGS sequence"/>
</dbReference>
<comment type="caution">
    <text evidence="4">The sequence shown here is derived from an EMBL/GenBank/DDBJ whole genome shotgun (WGS) entry which is preliminary data.</text>
</comment>
<evidence type="ECO:0000313" key="5">
    <source>
        <dbReference type="Proteomes" id="UP000655751"/>
    </source>
</evidence>
<protein>
    <submittedName>
        <fullName evidence="4">Septum formation family protein</fullName>
    </submittedName>
</protein>
<dbReference type="AlphaFoldDB" id="A0A931IC79"/>
<reference evidence="4" key="1">
    <citation type="submission" date="2020-11" db="EMBL/GenBank/DDBJ databases">
        <title>Nocardia NEAU-351.nov., a novel actinomycete isolated from the cow dung.</title>
        <authorList>
            <person name="Zhang X."/>
        </authorList>
    </citation>
    <scope>NUCLEOTIDE SEQUENCE</scope>
    <source>
        <strain evidence="4">NEAU-351</strain>
    </source>
</reference>
<feature type="compositionally biased region" description="Pro residues" evidence="1">
    <location>
        <begin position="366"/>
        <end position="381"/>
    </location>
</feature>
<feature type="domain" description="Septum formation-related" evidence="3">
    <location>
        <begin position="103"/>
        <end position="325"/>
    </location>
</feature>
<proteinExistence type="predicted"/>
<evidence type="ECO:0000259" key="3">
    <source>
        <dbReference type="Pfam" id="PF13845"/>
    </source>
</evidence>
<feature type="region of interest" description="Disordered" evidence="1">
    <location>
        <begin position="349"/>
        <end position="381"/>
    </location>
</feature>